<dbReference type="EMBL" id="JAAGXA010000025">
    <property type="protein sequence ID" value="NEN80650.1"/>
    <property type="molecule type" value="Genomic_DNA"/>
</dbReference>
<keyword evidence="2" id="KW-0378">Hydrolase</keyword>
<dbReference type="RefSeq" id="WP_163774744.1">
    <property type="nucleotide sequence ID" value="NZ_JAAGXA010000025.1"/>
</dbReference>
<reference evidence="2 3" key="1">
    <citation type="journal article" date="2014" name="Int. J. Syst. Evol. Microbiol.">
        <title>Nocardioides zeae sp. nov., isolated from the stem of Zea mays.</title>
        <authorList>
            <person name="Glaeser S.P."/>
            <person name="McInroy J.A."/>
            <person name="Busse H.J."/>
            <person name="Kampfer P."/>
        </authorList>
    </citation>
    <scope>NUCLEOTIDE SEQUENCE [LARGE SCALE GENOMIC DNA]</scope>
    <source>
        <strain evidence="2 3">JCM 30728</strain>
    </source>
</reference>
<dbReference type="SUPFAM" id="SSF53474">
    <property type="entry name" value="alpha/beta-Hydrolases"/>
    <property type="match status" value="1"/>
</dbReference>
<proteinExistence type="predicted"/>
<evidence type="ECO:0000313" key="2">
    <source>
        <dbReference type="EMBL" id="NEN80650.1"/>
    </source>
</evidence>
<feature type="domain" description="AB hydrolase-1" evidence="1">
    <location>
        <begin position="32"/>
        <end position="142"/>
    </location>
</feature>
<dbReference type="Pfam" id="PF00561">
    <property type="entry name" value="Abhydrolase_1"/>
    <property type="match status" value="1"/>
</dbReference>
<sequence length="265" mass="28625">MSKLVATTSGDGELVDLGDVRLYVHTEGEGSPILLVHGGIMDHQSWGNQLPALAAHHRVVAPDTRGHGRSTDADVDLSYQLFADDAVRLLGALGLSKVDVVGFSDGGCVALLLAQQHPDLVGRLVLIGTPHHTDNYHPGTTDLFATITTEQLYEMVGTDSALAETITDARAQFRDEESWLRFWHKLVNGTWTREPRLELADLAGIQHPTLVLHAENEQFFDVAHSQALVDTLPDARLVTVPGATHTSPQENPAAVNAAILEFIGS</sequence>
<dbReference type="PANTHER" id="PTHR43433">
    <property type="entry name" value="HYDROLASE, ALPHA/BETA FOLD FAMILY PROTEIN"/>
    <property type="match status" value="1"/>
</dbReference>
<dbReference type="PANTHER" id="PTHR43433:SF5">
    <property type="entry name" value="AB HYDROLASE-1 DOMAIN-CONTAINING PROTEIN"/>
    <property type="match status" value="1"/>
</dbReference>
<dbReference type="InterPro" id="IPR050471">
    <property type="entry name" value="AB_hydrolase"/>
</dbReference>
<protein>
    <submittedName>
        <fullName evidence="2">Alpha/beta hydrolase</fullName>
    </submittedName>
</protein>
<dbReference type="InterPro" id="IPR000073">
    <property type="entry name" value="AB_hydrolase_1"/>
</dbReference>
<gene>
    <name evidence="2" type="ORF">G3T38_20565</name>
</gene>
<dbReference type="InterPro" id="IPR029058">
    <property type="entry name" value="AB_hydrolase_fold"/>
</dbReference>
<dbReference type="Gene3D" id="3.40.50.1820">
    <property type="entry name" value="alpha/beta hydrolase"/>
    <property type="match status" value="1"/>
</dbReference>
<evidence type="ECO:0000259" key="1">
    <source>
        <dbReference type="Pfam" id="PF00561"/>
    </source>
</evidence>
<dbReference type="GO" id="GO:0016787">
    <property type="term" value="F:hydrolase activity"/>
    <property type="evidence" value="ECO:0007669"/>
    <property type="project" value="UniProtKB-KW"/>
</dbReference>
<comment type="caution">
    <text evidence="2">The sequence shown here is derived from an EMBL/GenBank/DDBJ whole genome shotgun (WGS) entry which is preliminary data.</text>
</comment>
<dbReference type="Proteomes" id="UP000468687">
    <property type="component" value="Unassembled WGS sequence"/>
</dbReference>
<dbReference type="AlphaFoldDB" id="A0A6P0HR72"/>
<evidence type="ECO:0000313" key="3">
    <source>
        <dbReference type="Proteomes" id="UP000468687"/>
    </source>
</evidence>
<accession>A0A6P0HR72</accession>
<name>A0A6P0HR72_9ACTN</name>
<dbReference type="PRINTS" id="PR00111">
    <property type="entry name" value="ABHYDROLASE"/>
</dbReference>
<keyword evidence="3" id="KW-1185">Reference proteome</keyword>
<organism evidence="2 3">
    <name type="scientific">Nocardioides zeae</name>
    <dbReference type="NCBI Taxonomy" id="1457234"/>
    <lineage>
        <taxon>Bacteria</taxon>
        <taxon>Bacillati</taxon>
        <taxon>Actinomycetota</taxon>
        <taxon>Actinomycetes</taxon>
        <taxon>Propionibacteriales</taxon>
        <taxon>Nocardioidaceae</taxon>
        <taxon>Nocardioides</taxon>
    </lineage>
</organism>